<evidence type="ECO:0000313" key="1">
    <source>
        <dbReference type="EMBL" id="SFK25818.1"/>
    </source>
</evidence>
<sequence length="125" mass="14867">MKSKKIKRKQKNLELDYEYCEEIIKVHSKSFYFAFSKLPKEKAQAVYAIYAFCRQADDSIDEASSPLEQKQALDELKKQLDLFSEGNNLDTPIWRALRDVFDRYDMSLEPFYDQLEGQTMDYHFV</sequence>
<dbReference type="InterPro" id="IPR008949">
    <property type="entry name" value="Isoprenoid_synthase_dom_sf"/>
</dbReference>
<gene>
    <name evidence="1" type="ORF">SAMN04488569_101843</name>
</gene>
<dbReference type="AlphaFoldDB" id="A0A1I3Y1U9"/>
<keyword evidence="2" id="KW-1185">Reference proteome</keyword>
<dbReference type="InterPro" id="IPR002060">
    <property type="entry name" value="Squ/phyt_synthse"/>
</dbReference>
<accession>A0A1I3Y1U9</accession>
<reference evidence="2" key="1">
    <citation type="submission" date="2016-10" db="EMBL/GenBank/DDBJ databases">
        <authorList>
            <person name="Varghese N."/>
            <person name="Submissions S."/>
        </authorList>
    </citation>
    <scope>NUCLEOTIDE SEQUENCE [LARGE SCALE GENOMIC DNA]</scope>
    <source>
        <strain evidence="2">DSM 16108</strain>
    </source>
</reference>
<dbReference type="Gene3D" id="1.10.600.10">
    <property type="entry name" value="Farnesyl Diphosphate Synthase"/>
    <property type="match status" value="1"/>
</dbReference>
<dbReference type="Proteomes" id="UP000199589">
    <property type="component" value="Unassembled WGS sequence"/>
</dbReference>
<dbReference type="EMBL" id="FOSJ01000018">
    <property type="protein sequence ID" value="SFK25818.1"/>
    <property type="molecule type" value="Genomic_DNA"/>
</dbReference>
<dbReference type="PANTHER" id="PTHR31480">
    <property type="entry name" value="BIFUNCTIONAL LYCOPENE CYCLASE/PHYTOENE SYNTHASE"/>
    <property type="match status" value="1"/>
</dbReference>
<dbReference type="SUPFAM" id="SSF48576">
    <property type="entry name" value="Terpenoid synthases"/>
    <property type="match status" value="1"/>
</dbReference>
<dbReference type="GO" id="GO:0016765">
    <property type="term" value="F:transferase activity, transferring alkyl or aryl (other than methyl) groups"/>
    <property type="evidence" value="ECO:0007669"/>
    <property type="project" value="UniProtKB-ARBA"/>
</dbReference>
<dbReference type="Pfam" id="PF00494">
    <property type="entry name" value="SQS_PSY"/>
    <property type="match status" value="1"/>
</dbReference>
<evidence type="ECO:0000313" key="2">
    <source>
        <dbReference type="Proteomes" id="UP000199589"/>
    </source>
</evidence>
<protein>
    <submittedName>
        <fullName evidence="1">Squalene/phytoene synthase</fullName>
    </submittedName>
</protein>
<proteinExistence type="predicted"/>
<name>A0A1I3Y1U9_9LACT</name>
<organism evidence="1 2">
    <name type="scientific">Marinilactibacillus piezotolerans</name>
    <dbReference type="NCBI Taxonomy" id="258723"/>
    <lineage>
        <taxon>Bacteria</taxon>
        <taxon>Bacillati</taxon>
        <taxon>Bacillota</taxon>
        <taxon>Bacilli</taxon>
        <taxon>Lactobacillales</taxon>
        <taxon>Carnobacteriaceae</taxon>
        <taxon>Marinilactibacillus</taxon>
    </lineage>
</organism>